<evidence type="ECO:0000313" key="2">
    <source>
        <dbReference type="EMBL" id="GAA5144847.1"/>
    </source>
</evidence>
<dbReference type="PANTHER" id="PTHR47129">
    <property type="entry name" value="QUINONE OXIDOREDUCTASE 2"/>
    <property type="match status" value="1"/>
</dbReference>
<dbReference type="PANTHER" id="PTHR47129:SF1">
    <property type="entry name" value="NMRA-LIKE DOMAIN-CONTAINING PROTEIN"/>
    <property type="match status" value="1"/>
</dbReference>
<feature type="domain" description="NAD(P)-binding" evidence="1">
    <location>
        <begin position="11"/>
        <end position="157"/>
    </location>
</feature>
<dbReference type="InterPro" id="IPR036291">
    <property type="entry name" value="NAD(P)-bd_dom_sf"/>
</dbReference>
<dbReference type="Gene3D" id="3.90.25.10">
    <property type="entry name" value="UDP-galactose 4-epimerase, domain 1"/>
    <property type="match status" value="1"/>
</dbReference>
<dbReference type="SUPFAM" id="SSF51735">
    <property type="entry name" value="NAD(P)-binding Rossmann-fold domains"/>
    <property type="match status" value="1"/>
</dbReference>
<dbReference type="Gene3D" id="3.40.50.720">
    <property type="entry name" value="NAD(P)-binding Rossmann-like Domain"/>
    <property type="match status" value="1"/>
</dbReference>
<comment type="caution">
    <text evidence="2">The sequence shown here is derived from an EMBL/GenBank/DDBJ whole genome shotgun (WGS) entry which is preliminary data.</text>
</comment>
<reference evidence="3" key="1">
    <citation type="journal article" date="2019" name="Int. J. Syst. Evol. Microbiol.">
        <title>The Global Catalogue of Microorganisms (GCM) 10K type strain sequencing project: providing services to taxonomists for standard genome sequencing and annotation.</title>
        <authorList>
            <consortium name="The Broad Institute Genomics Platform"/>
            <consortium name="The Broad Institute Genome Sequencing Center for Infectious Disease"/>
            <person name="Wu L."/>
            <person name="Ma J."/>
        </authorList>
    </citation>
    <scope>NUCLEOTIDE SEQUENCE [LARGE SCALE GENOMIC DNA]</scope>
    <source>
        <strain evidence="3">JCM 18303</strain>
    </source>
</reference>
<proteinExistence type="predicted"/>
<dbReference type="InterPro" id="IPR016040">
    <property type="entry name" value="NAD(P)-bd_dom"/>
</dbReference>
<organism evidence="2 3">
    <name type="scientific">Pseudonocardia eucalypti</name>
    <dbReference type="NCBI Taxonomy" id="648755"/>
    <lineage>
        <taxon>Bacteria</taxon>
        <taxon>Bacillati</taxon>
        <taxon>Actinomycetota</taxon>
        <taxon>Actinomycetes</taxon>
        <taxon>Pseudonocardiales</taxon>
        <taxon>Pseudonocardiaceae</taxon>
        <taxon>Pseudonocardia</taxon>
    </lineage>
</organism>
<dbReference type="Proteomes" id="UP001428817">
    <property type="component" value="Unassembled WGS sequence"/>
</dbReference>
<accession>A0ABP9PDI0</accession>
<protein>
    <submittedName>
        <fullName evidence="2">SDR family oxidoreductase</fullName>
    </submittedName>
</protein>
<sequence>MVGFMDIVVTGATGQLGRLVIDELLKRASAERIVAVARDPAKTPPLARLGVRVRMADYDRPRTLCDAFSPGDRVLLISSDQAGEVRTTQHAAVIAQARAAGVALLAYTSVLGADTATFEIGRDHRATELLLRDSGLPYVLLRNGWYNENYTGYLAATLTHGRVFASAGPGRVATAACIDYAAAAAEVLTGEGHENRAYELSGDRAWGLAEYAAEVTRQSGRGVGYTSMPEAEFRRFMIEAGVPAEDADALVDADAAIARGELAATTGELRELIGRPTTPISDSIRTALERQAPQFSS</sequence>
<dbReference type="EMBL" id="BAABJP010000001">
    <property type="protein sequence ID" value="GAA5144847.1"/>
    <property type="molecule type" value="Genomic_DNA"/>
</dbReference>
<dbReference type="Pfam" id="PF13460">
    <property type="entry name" value="NAD_binding_10"/>
    <property type="match status" value="1"/>
</dbReference>
<dbReference type="InterPro" id="IPR052718">
    <property type="entry name" value="NmrA-type_oxidoreductase"/>
</dbReference>
<evidence type="ECO:0000313" key="3">
    <source>
        <dbReference type="Proteomes" id="UP001428817"/>
    </source>
</evidence>
<name>A0ABP9PDI0_9PSEU</name>
<keyword evidence="3" id="KW-1185">Reference proteome</keyword>
<evidence type="ECO:0000259" key="1">
    <source>
        <dbReference type="Pfam" id="PF13460"/>
    </source>
</evidence>
<gene>
    <name evidence="2" type="ORF">GCM10023321_01850</name>
</gene>